<reference evidence="1 2" key="1">
    <citation type="submission" date="2014-04" db="EMBL/GenBank/DDBJ databases">
        <authorList>
            <consortium name="International Citrus Genome Consortium"/>
            <person name="Gmitter F."/>
            <person name="Chen C."/>
            <person name="Farmerie W."/>
            <person name="Harkins T."/>
            <person name="Desany B."/>
            <person name="Mohiuddin M."/>
            <person name="Kodira C."/>
            <person name="Borodovsky M."/>
            <person name="Lomsadze A."/>
            <person name="Burns P."/>
            <person name="Jenkins J."/>
            <person name="Prochnik S."/>
            <person name="Shu S."/>
            <person name="Chapman J."/>
            <person name="Pitluck S."/>
            <person name="Schmutz J."/>
            <person name="Rokhsar D."/>
        </authorList>
    </citation>
    <scope>NUCLEOTIDE SEQUENCE</scope>
</reference>
<gene>
    <name evidence="1" type="ORF">CISIN_1g035121mg</name>
</gene>
<protein>
    <submittedName>
        <fullName evidence="1">Uncharacterized protein</fullName>
    </submittedName>
</protein>
<dbReference type="Proteomes" id="UP000027120">
    <property type="component" value="Unassembled WGS sequence"/>
</dbReference>
<dbReference type="AlphaFoldDB" id="A0A067DLN9"/>
<dbReference type="EMBL" id="KK786219">
    <property type="protein sequence ID" value="KDO39927.1"/>
    <property type="molecule type" value="Genomic_DNA"/>
</dbReference>
<sequence length="72" mass="7762">MVIIMRLFILIDSFNNPLSILVIESVRPSIACSIAAILVLNAFFMTFKTPSLTICQIISADIACILCSASLG</sequence>
<name>A0A067DLN9_CITSI</name>
<proteinExistence type="predicted"/>
<evidence type="ECO:0000313" key="2">
    <source>
        <dbReference type="Proteomes" id="UP000027120"/>
    </source>
</evidence>
<accession>A0A067DLN9</accession>
<organism evidence="1 2">
    <name type="scientific">Citrus sinensis</name>
    <name type="common">Sweet orange</name>
    <name type="synonym">Citrus aurantium var. sinensis</name>
    <dbReference type="NCBI Taxonomy" id="2711"/>
    <lineage>
        <taxon>Eukaryota</taxon>
        <taxon>Viridiplantae</taxon>
        <taxon>Streptophyta</taxon>
        <taxon>Embryophyta</taxon>
        <taxon>Tracheophyta</taxon>
        <taxon>Spermatophyta</taxon>
        <taxon>Magnoliopsida</taxon>
        <taxon>eudicotyledons</taxon>
        <taxon>Gunneridae</taxon>
        <taxon>Pentapetalae</taxon>
        <taxon>rosids</taxon>
        <taxon>malvids</taxon>
        <taxon>Sapindales</taxon>
        <taxon>Rutaceae</taxon>
        <taxon>Aurantioideae</taxon>
        <taxon>Citrus</taxon>
    </lineage>
</organism>
<evidence type="ECO:0000313" key="1">
    <source>
        <dbReference type="EMBL" id="KDO39927.1"/>
    </source>
</evidence>
<keyword evidence="2" id="KW-1185">Reference proteome</keyword>